<feature type="transmembrane region" description="Helical" evidence="1">
    <location>
        <begin position="341"/>
        <end position="361"/>
    </location>
</feature>
<gene>
    <name evidence="3" type="ORF">EDD77_1466</name>
</gene>
<feature type="transmembrane region" description="Helical" evidence="1">
    <location>
        <begin position="12"/>
        <end position="31"/>
    </location>
</feature>
<evidence type="ECO:0000313" key="3">
    <source>
        <dbReference type="EMBL" id="TCL51753.1"/>
    </source>
</evidence>
<feature type="transmembrane region" description="Helical" evidence="1">
    <location>
        <begin position="51"/>
        <end position="71"/>
    </location>
</feature>
<dbReference type="AlphaFoldDB" id="A0A4R1QQK7"/>
<dbReference type="Pfam" id="PF03703">
    <property type="entry name" value="bPH_2"/>
    <property type="match status" value="1"/>
</dbReference>
<evidence type="ECO:0000256" key="1">
    <source>
        <dbReference type="SAM" id="Phobius"/>
    </source>
</evidence>
<dbReference type="EMBL" id="SLUM01000046">
    <property type="protein sequence ID" value="TCL51753.1"/>
    <property type="molecule type" value="Genomic_DNA"/>
</dbReference>
<evidence type="ECO:0000259" key="2">
    <source>
        <dbReference type="Pfam" id="PF03703"/>
    </source>
</evidence>
<sequence>MSTVRAQGRFHIVFIVKYIRYGLILCLVPMLKALIEFDLPSLATALRQDAAILIGMALFSFFIWRRCGFVLTDRRLTLRRGILWHRQQVIRPSHLAAIQLDRPIYLRLVGCTRVRLFAASSATFGQVQFFLPRRQASVLAECLMPVQSASSFFAPTGAERLRFTMLSANLVTTSLLVIFSARQTQELLGNNLGVDLGSLAMANLGRLERLAELFLPAGVAWLFTLIFTLWGIALFSSLLATSRFRVSRSGGVILAKGGRVNLTERRILASAVSYCDIRITPISRLLRRYPVFLCAGSYTGADLPILVYGKGRDTLLQALMPQFVPPRPVAGITANRSWPQFLWKSGALVAFCGMLCVVSIWKMPQLTPLLLVPLVVCSGLVAASVEGWFTEGVARNSNGTMAVCYTRLFSRHQLCIFSPNVSLAWIQTPFSEAVGRCTLTIHLPCRRRIRVRSIKKLAADHLRLVA</sequence>
<keyword evidence="1" id="KW-1133">Transmembrane helix</keyword>
<feature type="transmembrane region" description="Helical" evidence="1">
    <location>
        <begin position="367"/>
        <end position="389"/>
    </location>
</feature>
<dbReference type="RefSeq" id="WP_058962644.1">
    <property type="nucleotide sequence ID" value="NZ_CABKVM010000010.1"/>
</dbReference>
<dbReference type="OrthoDB" id="1849405at2"/>
<comment type="caution">
    <text evidence="3">The sequence shown here is derived from an EMBL/GenBank/DDBJ whole genome shotgun (WGS) entry which is preliminary data.</text>
</comment>
<feature type="transmembrane region" description="Helical" evidence="1">
    <location>
        <begin position="163"/>
        <end position="181"/>
    </location>
</feature>
<feature type="transmembrane region" description="Helical" evidence="1">
    <location>
        <begin position="213"/>
        <end position="239"/>
    </location>
</feature>
<dbReference type="GeneID" id="97382697"/>
<dbReference type="InterPro" id="IPR005182">
    <property type="entry name" value="YdbS-like_PH"/>
</dbReference>
<accession>A0A4R1QQK7</accession>
<feature type="domain" description="YdbS-like PH" evidence="2">
    <location>
        <begin position="64"/>
        <end position="127"/>
    </location>
</feature>
<organism evidence="3 4">
    <name type="scientific">Allofournierella massiliensis</name>
    <dbReference type="NCBI Taxonomy" id="1650663"/>
    <lineage>
        <taxon>Bacteria</taxon>
        <taxon>Bacillati</taxon>
        <taxon>Bacillota</taxon>
        <taxon>Clostridia</taxon>
        <taxon>Eubacteriales</taxon>
        <taxon>Oscillospiraceae</taxon>
        <taxon>Allofournierella</taxon>
    </lineage>
</organism>
<protein>
    <submittedName>
        <fullName evidence="3">Putative membrane protein YdbT with pleckstrin-like domain</fullName>
    </submittedName>
</protein>
<proteinExistence type="predicted"/>
<keyword evidence="1" id="KW-0812">Transmembrane</keyword>
<keyword evidence="1" id="KW-0472">Membrane</keyword>
<name>A0A4R1QQK7_9FIRM</name>
<evidence type="ECO:0000313" key="4">
    <source>
        <dbReference type="Proteomes" id="UP000295184"/>
    </source>
</evidence>
<dbReference type="STRING" id="1650663.GCA_001486665_00104"/>
<reference evidence="3 4" key="1">
    <citation type="submission" date="2019-03" db="EMBL/GenBank/DDBJ databases">
        <title>Genomic Encyclopedia of Type Strains, Phase IV (KMG-IV): sequencing the most valuable type-strain genomes for metagenomic binning, comparative biology and taxonomic classification.</title>
        <authorList>
            <person name="Goeker M."/>
        </authorList>
    </citation>
    <scope>NUCLEOTIDE SEQUENCE [LARGE SCALE GENOMIC DNA]</scope>
    <source>
        <strain evidence="3 4">DSM 100451</strain>
    </source>
</reference>
<dbReference type="Proteomes" id="UP000295184">
    <property type="component" value="Unassembled WGS sequence"/>
</dbReference>